<evidence type="ECO:0000313" key="2">
    <source>
        <dbReference type="Proteomes" id="UP000078486"/>
    </source>
</evidence>
<dbReference type="Proteomes" id="UP000078486">
    <property type="component" value="Unassembled WGS sequence"/>
</dbReference>
<dbReference type="EMBL" id="LRRQ01000076">
    <property type="protein sequence ID" value="OAM89828.1"/>
    <property type="molecule type" value="Genomic_DNA"/>
</dbReference>
<dbReference type="SUPFAM" id="SSF51412">
    <property type="entry name" value="Inosine monophosphate dehydrogenase (IMPDH)"/>
    <property type="match status" value="1"/>
</dbReference>
<dbReference type="Gene3D" id="3.20.20.70">
    <property type="entry name" value="Aldolase class I"/>
    <property type="match status" value="1"/>
</dbReference>
<dbReference type="PANTHER" id="PTHR32332:SF33">
    <property type="entry name" value="NITRONATE MONOOXYGENASE DOMAIN-CONTAINING PROTEIN"/>
    <property type="match status" value="1"/>
</dbReference>
<keyword evidence="1" id="KW-0223">Dioxygenase</keyword>
<keyword evidence="2" id="KW-1185">Reference proteome</keyword>
<protein>
    <submittedName>
        <fullName evidence="1">2-nitropropane dioxygenase</fullName>
    </submittedName>
</protein>
<proteinExistence type="predicted"/>
<dbReference type="AlphaFoldDB" id="A0A178IJ96"/>
<accession>A0A178IJ96</accession>
<organism evidence="1 2">
    <name type="scientific">Termitidicoccus mucosus</name>
    <dbReference type="NCBI Taxonomy" id="1184151"/>
    <lineage>
        <taxon>Bacteria</taxon>
        <taxon>Pseudomonadati</taxon>
        <taxon>Verrucomicrobiota</taxon>
        <taxon>Opitutia</taxon>
        <taxon>Opitutales</taxon>
        <taxon>Opitutaceae</taxon>
        <taxon>Termitidicoccus</taxon>
    </lineage>
</organism>
<dbReference type="STRING" id="1184151.AW736_10925"/>
<gene>
    <name evidence="1" type="ORF">AW736_10925</name>
</gene>
<sequence>MDLPQIIQGGMGVAISNWRLARSVSAKGQLGVVSGTSIDTVHARILQDGDRGGFLRDAYRKFPIPEMARRVLDRWFSPEGRPEGAPYKPVPFFSATPARSLTELTAVAAFGEVTLAKGGSGAPVGINLLDKIKLPQLATLYGAMLAGVDYVLMGAGIPRHVPGVLDKLSEGLPATMKVDVEGGGEMEIGFDPEAFLGKPAPRLKRPHFLAIISSATLALSLARKCSGKVDGFIVESSIAGGHNAPPRGVMQLDATGQPVYGPRDEAELDKIAALGLPFWLAGGRASAAGLASAKAAGAAGIQVGTAFACCEESGMEAGLRRKLITAVRAGSARVFTDPLASPTGFPFKIVQVEGTVSEKKRYEARTRICDLGYLRSAYRKPDGAVGFRCASEPVADYIAKGGALADTENRMCLCNGLLATSGLAQSRKNNLVEDMLATAGDALADVVRFLKDGVEHYSAADVIDSLLALVEPPLPVSAGVPA</sequence>
<dbReference type="RefSeq" id="WP_068770287.1">
    <property type="nucleotide sequence ID" value="NZ_CP109796.1"/>
</dbReference>
<dbReference type="InterPro" id="IPR013785">
    <property type="entry name" value="Aldolase_TIM"/>
</dbReference>
<evidence type="ECO:0000313" key="1">
    <source>
        <dbReference type="EMBL" id="OAM89828.1"/>
    </source>
</evidence>
<dbReference type="OrthoDB" id="9778912at2"/>
<keyword evidence="1" id="KW-0560">Oxidoreductase</keyword>
<dbReference type="Pfam" id="PF03060">
    <property type="entry name" value="NMO"/>
    <property type="match status" value="1"/>
</dbReference>
<reference evidence="1 2" key="1">
    <citation type="submission" date="2016-01" db="EMBL/GenBank/DDBJ databases">
        <title>High potential of lignocellulose degradation of a new Verrucomicrobia species.</title>
        <authorList>
            <person name="Wang Y."/>
            <person name="Shi Y."/>
            <person name="Qiu Z."/>
            <person name="Liu S."/>
            <person name="Yang H."/>
        </authorList>
    </citation>
    <scope>NUCLEOTIDE SEQUENCE [LARGE SCALE GENOMIC DNA]</scope>
    <source>
        <strain evidence="1 2">TSB47</strain>
    </source>
</reference>
<dbReference type="PANTHER" id="PTHR32332">
    <property type="entry name" value="2-NITROPROPANE DIOXYGENASE"/>
    <property type="match status" value="1"/>
</dbReference>
<dbReference type="GO" id="GO:0051213">
    <property type="term" value="F:dioxygenase activity"/>
    <property type="evidence" value="ECO:0007669"/>
    <property type="project" value="UniProtKB-KW"/>
</dbReference>
<name>A0A178IJ96_9BACT</name>
<comment type="caution">
    <text evidence="1">The sequence shown here is derived from an EMBL/GenBank/DDBJ whole genome shotgun (WGS) entry which is preliminary data.</text>
</comment>